<evidence type="ECO:0000256" key="3">
    <source>
        <dbReference type="ARBA" id="ARBA00026104"/>
    </source>
</evidence>
<dbReference type="GO" id="GO:0005739">
    <property type="term" value="C:mitochondrion"/>
    <property type="evidence" value="ECO:0007669"/>
    <property type="project" value="TreeGrafter"/>
</dbReference>
<dbReference type="AlphaFoldDB" id="A0A8T0DC31"/>
<dbReference type="InterPro" id="IPR000073">
    <property type="entry name" value="AB_hydrolase_1"/>
</dbReference>
<dbReference type="GO" id="GO:0052689">
    <property type="term" value="F:carboxylic ester hydrolase activity"/>
    <property type="evidence" value="ECO:0007669"/>
    <property type="project" value="TreeGrafter"/>
</dbReference>
<comment type="catalytic activity">
    <reaction evidence="8">
        <text>1-octadecanoyl-2-(4Z,7Z,10Z,13Z,16Z,19Z-docosahexaenoyl)-sn-glycerol + H2O = 2-(4Z,7Z,10Z,13Z,16Z,19Z-docosahexaenoyl)-glycerol + octadecanoate + H(+)</text>
        <dbReference type="Rhea" id="RHEA:77107"/>
        <dbReference type="ChEBI" id="CHEBI:15377"/>
        <dbReference type="ChEBI" id="CHEBI:15378"/>
        <dbReference type="ChEBI" id="CHEBI:25629"/>
        <dbReference type="ChEBI" id="CHEBI:77129"/>
        <dbReference type="ChEBI" id="CHEBI:186738"/>
    </reaction>
</comment>
<comment type="catalytic activity">
    <reaction evidence="5">
        <text>a 1,2-diacyl-sn-glycerol + H2O = a 2-acylglycerol + a fatty acid + H(+)</text>
        <dbReference type="Rhea" id="RHEA:33275"/>
        <dbReference type="ChEBI" id="CHEBI:15377"/>
        <dbReference type="ChEBI" id="CHEBI:15378"/>
        <dbReference type="ChEBI" id="CHEBI:17389"/>
        <dbReference type="ChEBI" id="CHEBI:17815"/>
        <dbReference type="ChEBI" id="CHEBI:28868"/>
        <dbReference type="EC" id="3.1.1.116"/>
    </reaction>
</comment>
<comment type="catalytic activity">
    <reaction evidence="9">
        <text>1,2-didecanoylglycerol + H2O = decanoylglycerol + decanoate + H(+)</text>
        <dbReference type="Rhea" id="RHEA:48596"/>
        <dbReference type="ChEBI" id="CHEBI:11152"/>
        <dbReference type="ChEBI" id="CHEBI:15377"/>
        <dbReference type="ChEBI" id="CHEBI:15378"/>
        <dbReference type="ChEBI" id="CHEBI:27689"/>
        <dbReference type="ChEBI" id="CHEBI:90605"/>
    </reaction>
</comment>
<comment type="catalytic activity">
    <reaction evidence="6">
        <text>a 1,3-diacyl-sn-glycerol + H2O = a 1-acyl-sn-glycerol + a fatty acid + H(+)</text>
        <dbReference type="Rhea" id="RHEA:38503"/>
        <dbReference type="ChEBI" id="CHEBI:15377"/>
        <dbReference type="ChEBI" id="CHEBI:15378"/>
        <dbReference type="ChEBI" id="CHEBI:28868"/>
        <dbReference type="ChEBI" id="CHEBI:64683"/>
        <dbReference type="ChEBI" id="CHEBI:77272"/>
    </reaction>
</comment>
<evidence type="ECO:0000256" key="4">
    <source>
        <dbReference type="ARBA" id="ARBA00042703"/>
    </source>
</evidence>
<comment type="similarity">
    <text evidence="1">Belongs to the AB hydrolase superfamily.</text>
</comment>
<keyword evidence="14" id="KW-1185">Reference proteome</keyword>
<evidence type="ECO:0000256" key="1">
    <source>
        <dbReference type="ARBA" id="ARBA00008645"/>
    </source>
</evidence>
<name>A0A8T0DC31_9TREM</name>
<keyword evidence="2" id="KW-0378">Hydrolase</keyword>
<feature type="domain" description="AB hydrolase-1" evidence="12">
    <location>
        <begin position="22"/>
        <end position="265"/>
    </location>
</feature>
<sequence>MSRGLQLAHSLIRSVDPLLKSTVLICHGLFGSKQNWKTLSHALHRNGCGSICTVDLRNHGLSPHSLDMSLLAMGHDVIKVVDDLQLQDVCLVGHSLGGKAVMCAALLEPQKFTRLIVLDVSPVYTSKIQHIMPYVRLMHNADLYRAERESDGTLNGVRQWLMDMWKSDVPDEPMRRFLLTNLDQVGHDFVWRVNLEAIESCWQYIVGFPRSELQGRTFDGPALFVASGRSNYISLTDFPAIHAYFPHARLVRMRDAGHWLQVDDPRTVLKLITSFVKGPAETTMLDTVDDLTDEGIKLL</sequence>
<evidence type="ECO:0000313" key="14">
    <source>
        <dbReference type="Proteomes" id="UP000699462"/>
    </source>
</evidence>
<dbReference type="Pfam" id="PF00561">
    <property type="entry name" value="Abhydrolase_1"/>
    <property type="match status" value="1"/>
</dbReference>
<reference evidence="13 14" key="1">
    <citation type="submission" date="2019-07" db="EMBL/GenBank/DDBJ databases">
        <title>Annotation for the trematode Paragonimus westermani.</title>
        <authorList>
            <person name="Choi Y.-J."/>
        </authorList>
    </citation>
    <scope>NUCLEOTIDE SEQUENCE [LARGE SCALE GENOMIC DNA]</scope>
    <source>
        <strain evidence="13">180907_Pwestermani</strain>
    </source>
</reference>
<evidence type="ECO:0000256" key="8">
    <source>
        <dbReference type="ARBA" id="ARBA00048283"/>
    </source>
</evidence>
<organism evidence="13 14">
    <name type="scientific">Paragonimus westermani</name>
    <dbReference type="NCBI Taxonomy" id="34504"/>
    <lineage>
        <taxon>Eukaryota</taxon>
        <taxon>Metazoa</taxon>
        <taxon>Spiralia</taxon>
        <taxon>Lophotrochozoa</taxon>
        <taxon>Platyhelminthes</taxon>
        <taxon>Trematoda</taxon>
        <taxon>Digenea</taxon>
        <taxon>Plagiorchiida</taxon>
        <taxon>Troglotremata</taxon>
        <taxon>Troglotrematidae</taxon>
        <taxon>Paragonimus</taxon>
    </lineage>
</organism>
<evidence type="ECO:0000313" key="13">
    <source>
        <dbReference type="EMBL" id="KAF8564494.1"/>
    </source>
</evidence>
<evidence type="ECO:0000256" key="11">
    <source>
        <dbReference type="ARBA" id="ARBA00048919"/>
    </source>
</evidence>
<dbReference type="EC" id="3.1.1.116" evidence="3"/>
<evidence type="ECO:0000259" key="12">
    <source>
        <dbReference type="Pfam" id="PF00561"/>
    </source>
</evidence>
<dbReference type="Proteomes" id="UP000699462">
    <property type="component" value="Unassembled WGS sequence"/>
</dbReference>
<dbReference type="EMBL" id="JTDF01008549">
    <property type="protein sequence ID" value="KAF8564494.1"/>
    <property type="molecule type" value="Genomic_DNA"/>
</dbReference>
<evidence type="ECO:0000256" key="2">
    <source>
        <dbReference type="ARBA" id="ARBA00022801"/>
    </source>
</evidence>
<protein>
    <recommendedName>
        <fullName evidence="7">sn-1-specific diacylglycerol lipase ABHD11</fullName>
        <ecNumber evidence="3">3.1.1.116</ecNumber>
    </recommendedName>
    <alternativeName>
        <fullName evidence="4">Alpha/beta hydrolase domain-containing protein 11</fullName>
    </alternativeName>
</protein>
<evidence type="ECO:0000256" key="10">
    <source>
        <dbReference type="ARBA" id="ARBA00048513"/>
    </source>
</evidence>
<comment type="catalytic activity">
    <reaction evidence="11">
        <text>1-octadecanoyl-2-(5Z,8Z,11Z,14Z-eicosatetraenoyl)-sn-glycerol + H2O = 2-(5Z,8Z,11Z,14Z-eicosatetraenoyl)-glycerol + octadecanoate + H(+)</text>
        <dbReference type="Rhea" id="RHEA:38507"/>
        <dbReference type="ChEBI" id="CHEBI:15377"/>
        <dbReference type="ChEBI" id="CHEBI:15378"/>
        <dbReference type="ChEBI" id="CHEBI:25629"/>
        <dbReference type="ChEBI" id="CHEBI:52392"/>
        <dbReference type="ChEBI" id="CHEBI:75728"/>
    </reaction>
</comment>
<dbReference type="PANTHER" id="PTHR46118:SF4">
    <property type="entry name" value="PROTEIN ABHD11"/>
    <property type="match status" value="1"/>
</dbReference>
<dbReference type="OrthoDB" id="8119704at2759"/>
<evidence type="ECO:0000256" key="6">
    <source>
        <dbReference type="ARBA" id="ARBA00043742"/>
    </source>
</evidence>
<accession>A0A8T0DC31</accession>
<evidence type="ECO:0000256" key="5">
    <source>
        <dbReference type="ARBA" id="ARBA00043667"/>
    </source>
</evidence>
<dbReference type="PANTHER" id="PTHR46118">
    <property type="entry name" value="PROTEIN ABHD11"/>
    <property type="match status" value="1"/>
</dbReference>
<evidence type="ECO:0000256" key="9">
    <source>
        <dbReference type="ARBA" id="ARBA00048504"/>
    </source>
</evidence>
<dbReference type="SUPFAM" id="SSF53474">
    <property type="entry name" value="alpha/beta-Hydrolases"/>
    <property type="match status" value="1"/>
</dbReference>
<evidence type="ECO:0000256" key="7">
    <source>
        <dbReference type="ARBA" id="ARBA00044064"/>
    </source>
</evidence>
<gene>
    <name evidence="13" type="ORF">P879_10949</name>
</gene>
<comment type="catalytic activity">
    <reaction evidence="10">
        <text>1-octadecanoyl-2-(9Z-octadecenoyl)-sn-glycerol + H2O = 2-(9Z-octadecenoyl)-glycerol + octadecanoate + H(+)</text>
        <dbReference type="Rhea" id="RHEA:77103"/>
        <dbReference type="ChEBI" id="CHEBI:15377"/>
        <dbReference type="ChEBI" id="CHEBI:15378"/>
        <dbReference type="ChEBI" id="CHEBI:25629"/>
        <dbReference type="ChEBI" id="CHEBI:73990"/>
        <dbReference type="ChEBI" id="CHEBI:75468"/>
    </reaction>
</comment>
<comment type="caution">
    <text evidence="13">The sequence shown here is derived from an EMBL/GenBank/DDBJ whole genome shotgun (WGS) entry which is preliminary data.</text>
</comment>
<dbReference type="InterPro" id="IPR029058">
    <property type="entry name" value="AB_hydrolase_fold"/>
</dbReference>
<dbReference type="Gene3D" id="3.40.50.1820">
    <property type="entry name" value="alpha/beta hydrolase"/>
    <property type="match status" value="1"/>
</dbReference>
<proteinExistence type="inferred from homology"/>